<dbReference type="PATRIC" id="fig|84531.8.peg.552"/>
<dbReference type="Gene3D" id="3.40.190.290">
    <property type="match status" value="1"/>
</dbReference>
<dbReference type="InterPro" id="IPR036388">
    <property type="entry name" value="WH-like_DNA-bd_sf"/>
</dbReference>
<evidence type="ECO:0000313" key="7">
    <source>
        <dbReference type="EMBL" id="ALN78689.1"/>
    </source>
</evidence>
<gene>
    <name evidence="7" type="ORF">LA76x_0528</name>
</gene>
<dbReference type="GO" id="GO:0006351">
    <property type="term" value="P:DNA-templated transcription"/>
    <property type="evidence" value="ECO:0007669"/>
    <property type="project" value="TreeGrafter"/>
</dbReference>
<dbReference type="SUPFAM" id="SSF46785">
    <property type="entry name" value="Winged helix' DNA-binding domain"/>
    <property type="match status" value="1"/>
</dbReference>
<evidence type="ECO:0000256" key="5">
    <source>
        <dbReference type="SAM" id="MobiDB-lite"/>
    </source>
</evidence>
<dbReference type="PANTHER" id="PTHR30537">
    <property type="entry name" value="HTH-TYPE TRANSCRIPTIONAL REGULATOR"/>
    <property type="match status" value="1"/>
</dbReference>
<dbReference type="InterPro" id="IPR000847">
    <property type="entry name" value="LysR_HTH_N"/>
</dbReference>
<keyword evidence="3" id="KW-0238">DNA-binding</keyword>
<comment type="similarity">
    <text evidence="1">Belongs to the LysR transcriptional regulatory family.</text>
</comment>
<accession>A0A0S2F5D5</accession>
<dbReference type="PANTHER" id="PTHR30537:SF5">
    <property type="entry name" value="HTH-TYPE TRANSCRIPTIONAL ACTIVATOR TTDR-RELATED"/>
    <property type="match status" value="1"/>
</dbReference>
<feature type="region of interest" description="Disordered" evidence="5">
    <location>
        <begin position="291"/>
        <end position="323"/>
    </location>
</feature>
<dbReference type="Pfam" id="PF03466">
    <property type="entry name" value="LysR_substrate"/>
    <property type="match status" value="1"/>
</dbReference>
<proteinExistence type="inferred from homology"/>
<dbReference type="AlphaFoldDB" id="A0A0S2F5D5"/>
<dbReference type="InterPro" id="IPR036390">
    <property type="entry name" value="WH_DNA-bd_sf"/>
</dbReference>
<evidence type="ECO:0000256" key="4">
    <source>
        <dbReference type="ARBA" id="ARBA00023163"/>
    </source>
</evidence>
<keyword evidence="4" id="KW-0804">Transcription</keyword>
<dbReference type="KEGG" id="lab:LA76x_0528"/>
<dbReference type="FunFam" id="1.10.10.10:FF:000001">
    <property type="entry name" value="LysR family transcriptional regulator"/>
    <property type="match status" value="1"/>
</dbReference>
<dbReference type="PROSITE" id="PS50931">
    <property type="entry name" value="HTH_LYSR"/>
    <property type="match status" value="1"/>
</dbReference>
<evidence type="ECO:0000256" key="2">
    <source>
        <dbReference type="ARBA" id="ARBA00023015"/>
    </source>
</evidence>
<keyword evidence="8" id="KW-1185">Reference proteome</keyword>
<evidence type="ECO:0000259" key="6">
    <source>
        <dbReference type="PROSITE" id="PS50931"/>
    </source>
</evidence>
<dbReference type="InterPro" id="IPR005119">
    <property type="entry name" value="LysR_subst-bd"/>
</dbReference>
<evidence type="ECO:0000256" key="1">
    <source>
        <dbReference type="ARBA" id="ARBA00009437"/>
    </source>
</evidence>
<protein>
    <submittedName>
        <fullName evidence="7">Bacterial regulatory helix-turn-helix, lysR family protein</fullName>
    </submittedName>
</protein>
<organism evidence="7 8">
    <name type="scientific">Lysobacter antibioticus</name>
    <dbReference type="NCBI Taxonomy" id="84531"/>
    <lineage>
        <taxon>Bacteria</taxon>
        <taxon>Pseudomonadati</taxon>
        <taxon>Pseudomonadota</taxon>
        <taxon>Gammaproteobacteria</taxon>
        <taxon>Lysobacterales</taxon>
        <taxon>Lysobacteraceae</taxon>
        <taxon>Lysobacter</taxon>
    </lineage>
</organism>
<keyword evidence="2" id="KW-0805">Transcription regulation</keyword>
<evidence type="ECO:0000256" key="3">
    <source>
        <dbReference type="ARBA" id="ARBA00023125"/>
    </source>
</evidence>
<dbReference type="GO" id="GO:0003700">
    <property type="term" value="F:DNA-binding transcription factor activity"/>
    <property type="evidence" value="ECO:0007669"/>
    <property type="project" value="InterPro"/>
</dbReference>
<dbReference type="Gene3D" id="1.10.10.10">
    <property type="entry name" value="Winged helix-like DNA-binding domain superfamily/Winged helix DNA-binding domain"/>
    <property type="match status" value="1"/>
</dbReference>
<dbReference type="CDD" id="cd08422">
    <property type="entry name" value="PBP2_CrgA_like"/>
    <property type="match status" value="1"/>
</dbReference>
<dbReference type="Pfam" id="PF00126">
    <property type="entry name" value="HTH_1"/>
    <property type="match status" value="1"/>
</dbReference>
<dbReference type="STRING" id="84531.LA76x_0528"/>
<dbReference type="SUPFAM" id="SSF53850">
    <property type="entry name" value="Periplasmic binding protein-like II"/>
    <property type="match status" value="1"/>
</dbReference>
<name>A0A0S2F5D5_LYSAN</name>
<dbReference type="InterPro" id="IPR058163">
    <property type="entry name" value="LysR-type_TF_proteobact-type"/>
</dbReference>
<reference evidence="7 8" key="1">
    <citation type="journal article" date="2015" name="BMC Genomics">
        <title>Comparative genomics and metabolic profiling of the genus Lysobacter.</title>
        <authorList>
            <person name="de Bruijn I."/>
            <person name="Cheng X."/>
            <person name="de Jager V."/>
            <person name="Exposito R.G."/>
            <person name="Watrous J."/>
            <person name="Patel N."/>
            <person name="Postma J."/>
            <person name="Dorrestein P.C."/>
            <person name="Kobayashi D."/>
            <person name="Raaijmakers J.M."/>
        </authorList>
    </citation>
    <scope>NUCLEOTIDE SEQUENCE [LARGE SCALE GENOMIC DNA]</scope>
    <source>
        <strain evidence="7 8">76</strain>
    </source>
</reference>
<sequence>MGMTAFVAVVGASSFTRAAQSLGVSKSVVSRRISGIESRIGMRLIDRSSARVGPTEAGSAYYLKCLSILEAIEEANHQIASWNSGLRGTIVVCVSSSLCVPAVTRSIAEFARAYSDIKLKVDIEERDSSVREARFDIAIRNGQSVDSSMAARVIGHSTHTLCASPAYLEMNGTPTSADMLKDHEGLMHARGHVGTYWLLRDGAQLRSFRIPERMRSECVFHLIEAAKADLGIVQLPDYLVADALRNGALVALLPQCSPPPDPISLVYPVSRKASQKVRLLVEYLAERMQGALSQDTRADVSAEAADGCDAPTKPEKQGLSPKR</sequence>
<feature type="domain" description="HTH lysR-type" evidence="6">
    <location>
        <begin position="1"/>
        <end position="55"/>
    </location>
</feature>
<dbReference type="Proteomes" id="UP000060787">
    <property type="component" value="Chromosome"/>
</dbReference>
<dbReference type="GO" id="GO:0043565">
    <property type="term" value="F:sequence-specific DNA binding"/>
    <property type="evidence" value="ECO:0007669"/>
    <property type="project" value="TreeGrafter"/>
</dbReference>
<evidence type="ECO:0000313" key="8">
    <source>
        <dbReference type="Proteomes" id="UP000060787"/>
    </source>
</evidence>
<dbReference type="EMBL" id="CP011129">
    <property type="protein sequence ID" value="ALN78689.1"/>
    <property type="molecule type" value="Genomic_DNA"/>
</dbReference>